<comment type="caution">
    <text evidence="2">The sequence shown here is derived from an EMBL/GenBank/DDBJ whole genome shotgun (WGS) entry which is preliminary data.</text>
</comment>
<keyword evidence="3" id="KW-1185">Reference proteome</keyword>
<gene>
    <name evidence="2" type="ORF">HCT46_03370</name>
</gene>
<reference evidence="2" key="1">
    <citation type="submission" date="2020-03" db="EMBL/GenBank/DDBJ databases">
        <title>Spirochaetal bacteria isolated from arthropods constitute a novel genus Entomospira genus novum within the order Spirochaetales.</title>
        <authorList>
            <person name="Grana-Miraglia L."/>
            <person name="Sikutova S."/>
            <person name="Fingerle V."/>
            <person name="Sing A."/>
            <person name="Castillo-Ramirez S."/>
            <person name="Margos G."/>
            <person name="Rudolf I."/>
        </authorList>
    </citation>
    <scope>NUCLEOTIDE SEQUENCE</scope>
    <source>
        <strain evidence="2">BR208</strain>
    </source>
</reference>
<evidence type="ECO:0000313" key="3">
    <source>
        <dbReference type="Proteomes" id="UP000752013"/>
    </source>
</evidence>
<accession>A0A968KU71</accession>
<protein>
    <recommendedName>
        <fullName evidence="4">EF-hand domain-containing protein</fullName>
    </recommendedName>
</protein>
<sequence length="109" mass="12726">MRTYKILLLIIWLSLGLTSFTVEQPATQGYEERRNKQGVLQYSAIDSNNDGILDTFYYYDNNGKLERQELDSNHDGKIDIIIYYVDGVYISRIERDIDGDGSFRDKKVF</sequence>
<keyword evidence="1" id="KW-0732">Signal</keyword>
<dbReference type="Proteomes" id="UP000752013">
    <property type="component" value="Unassembled WGS sequence"/>
</dbReference>
<feature type="signal peptide" evidence="1">
    <location>
        <begin position="1"/>
        <end position="21"/>
    </location>
</feature>
<organism evidence="2 3">
    <name type="scientific">Entomospira nematocerorum</name>
    <dbReference type="NCBI Taxonomy" id="2719987"/>
    <lineage>
        <taxon>Bacteria</taxon>
        <taxon>Pseudomonadati</taxon>
        <taxon>Spirochaetota</taxon>
        <taxon>Spirochaetia</taxon>
        <taxon>Spirochaetales</taxon>
        <taxon>Spirochaetaceae</taxon>
        <taxon>Entomospira</taxon>
    </lineage>
</organism>
<dbReference type="AlphaFoldDB" id="A0A968KU71"/>
<evidence type="ECO:0000256" key="1">
    <source>
        <dbReference type="SAM" id="SignalP"/>
    </source>
</evidence>
<evidence type="ECO:0008006" key="4">
    <source>
        <dbReference type="Google" id="ProtNLM"/>
    </source>
</evidence>
<dbReference type="RefSeq" id="WP_167703392.1">
    <property type="nucleotide sequence ID" value="NZ_CP118168.1"/>
</dbReference>
<dbReference type="EMBL" id="JAATLK010000001">
    <property type="protein sequence ID" value="NIZ46954.1"/>
    <property type="molecule type" value="Genomic_DNA"/>
</dbReference>
<proteinExistence type="predicted"/>
<feature type="chain" id="PRO_5036730531" description="EF-hand domain-containing protein" evidence="1">
    <location>
        <begin position="22"/>
        <end position="109"/>
    </location>
</feature>
<name>A0A968KU71_9SPIO</name>
<evidence type="ECO:0000313" key="2">
    <source>
        <dbReference type="EMBL" id="NIZ46954.1"/>
    </source>
</evidence>